<dbReference type="Proteomes" id="UP000014760">
    <property type="component" value="Unassembled WGS sequence"/>
</dbReference>
<accession>R7T5B1</accession>
<evidence type="ECO:0000313" key="2">
    <source>
        <dbReference type="EnsemblMetazoa" id="CapteP216949"/>
    </source>
</evidence>
<dbReference type="OrthoDB" id="6054650at2759"/>
<evidence type="ECO:0000313" key="3">
    <source>
        <dbReference type="Proteomes" id="UP000014760"/>
    </source>
</evidence>
<proteinExistence type="predicted"/>
<dbReference type="Gene3D" id="3.30.460.90">
    <property type="match status" value="1"/>
</dbReference>
<protein>
    <recommendedName>
        <fullName evidence="4">Mab-21-like nucleotidyltransferase domain-containing protein</fullName>
    </recommendedName>
</protein>
<gene>
    <name evidence="1" type="ORF">CAPTEDRAFT_216949</name>
</gene>
<keyword evidence="3" id="KW-1185">Reference proteome</keyword>
<reference evidence="1 3" key="2">
    <citation type="journal article" date="2013" name="Nature">
        <title>Insights into bilaterian evolution from three spiralian genomes.</title>
        <authorList>
            <person name="Simakov O."/>
            <person name="Marletaz F."/>
            <person name="Cho S.J."/>
            <person name="Edsinger-Gonzales E."/>
            <person name="Havlak P."/>
            <person name="Hellsten U."/>
            <person name="Kuo D.H."/>
            <person name="Larsson T."/>
            <person name="Lv J."/>
            <person name="Arendt D."/>
            <person name="Savage R."/>
            <person name="Osoegawa K."/>
            <person name="de Jong P."/>
            <person name="Grimwood J."/>
            <person name="Chapman J.A."/>
            <person name="Shapiro H."/>
            <person name="Aerts A."/>
            <person name="Otillar R.P."/>
            <person name="Terry A.Y."/>
            <person name="Boore J.L."/>
            <person name="Grigoriev I.V."/>
            <person name="Lindberg D.R."/>
            <person name="Seaver E.C."/>
            <person name="Weisblat D.A."/>
            <person name="Putnam N.H."/>
            <person name="Rokhsar D.S."/>
        </authorList>
    </citation>
    <scope>NUCLEOTIDE SEQUENCE</scope>
    <source>
        <strain evidence="1 3">I ESC-2004</strain>
    </source>
</reference>
<reference evidence="3" key="1">
    <citation type="submission" date="2012-12" db="EMBL/GenBank/DDBJ databases">
        <authorList>
            <person name="Hellsten U."/>
            <person name="Grimwood J."/>
            <person name="Chapman J.A."/>
            <person name="Shapiro H."/>
            <person name="Aerts A."/>
            <person name="Otillar R.P."/>
            <person name="Terry A.Y."/>
            <person name="Boore J.L."/>
            <person name="Simakov O."/>
            <person name="Marletaz F."/>
            <person name="Cho S.-J."/>
            <person name="Edsinger-Gonzales E."/>
            <person name="Havlak P."/>
            <person name="Kuo D.-H."/>
            <person name="Larsson T."/>
            <person name="Lv J."/>
            <person name="Arendt D."/>
            <person name="Savage R."/>
            <person name="Osoegawa K."/>
            <person name="de Jong P."/>
            <person name="Lindberg D.R."/>
            <person name="Seaver E.C."/>
            <person name="Weisblat D.A."/>
            <person name="Putnam N.H."/>
            <person name="Grigoriev I.V."/>
            <person name="Rokhsar D.S."/>
        </authorList>
    </citation>
    <scope>NUCLEOTIDE SEQUENCE</scope>
    <source>
        <strain evidence="3">I ESC-2004</strain>
    </source>
</reference>
<dbReference type="AlphaFoldDB" id="R7T5B1"/>
<dbReference type="EMBL" id="AMQN01003481">
    <property type="status" value="NOT_ANNOTATED_CDS"/>
    <property type="molecule type" value="Genomic_DNA"/>
</dbReference>
<evidence type="ECO:0008006" key="4">
    <source>
        <dbReference type="Google" id="ProtNLM"/>
    </source>
</evidence>
<name>R7T5B1_CAPTE</name>
<evidence type="ECO:0000313" key="1">
    <source>
        <dbReference type="EMBL" id="ELT88161.1"/>
    </source>
</evidence>
<dbReference type="EnsemblMetazoa" id="CapteT216949">
    <property type="protein sequence ID" value="CapteP216949"/>
    <property type="gene ID" value="CapteG216949"/>
</dbReference>
<dbReference type="EMBL" id="KB311953">
    <property type="protein sequence ID" value="ELT88161.1"/>
    <property type="molecule type" value="Genomic_DNA"/>
</dbReference>
<dbReference type="HOGENOM" id="CLU_047308_1_0_1"/>
<reference evidence="2" key="3">
    <citation type="submission" date="2015-06" db="UniProtKB">
        <authorList>
            <consortium name="EnsemblMetazoa"/>
        </authorList>
    </citation>
    <scope>IDENTIFICATION</scope>
</reference>
<organism evidence="1">
    <name type="scientific">Capitella teleta</name>
    <name type="common">Polychaete worm</name>
    <dbReference type="NCBI Taxonomy" id="283909"/>
    <lineage>
        <taxon>Eukaryota</taxon>
        <taxon>Metazoa</taxon>
        <taxon>Spiralia</taxon>
        <taxon>Lophotrochozoa</taxon>
        <taxon>Annelida</taxon>
        <taxon>Polychaeta</taxon>
        <taxon>Sedentaria</taxon>
        <taxon>Scolecida</taxon>
        <taxon>Capitellidae</taxon>
        <taxon>Capitella</taxon>
    </lineage>
</organism>
<sequence length="393" mass="45007">MAPPSLDNELDRFYETHAKIDPRRMRTMTDNYIRFKGKTYQYLREKLPFHIGELVDIGSHAEGVKVKDAEDFDALIPLKISELHWNFVNVQSDQSLVGIVQKGVDDSIPNDLKCDGCLSANLVRESFRMALQVFADSLARTYRDITVELSTQGSVITLTWMDTYRKLLSINLLPSVKLGKLLVVPNAEGNRSEKVLWRRWGALEESQYLQDIPFESKKVLMIIKALRLRHDTMVELPSRVYKVTFVHWYQKNDSTGKRITTNVFSYLSYLLNYLNAQSEEESTHLGNGQVNMVTSYSAESPSRVASSIKVLIESEPALRDAISSRRISASIRVAAHDFSRNLFQFVINEIICDRCVKPFFDFTRALLCCCCTVCLRMRKSSQPIDPESLERLI</sequence>